<evidence type="ECO:0000256" key="7">
    <source>
        <dbReference type="SAM" id="Phobius"/>
    </source>
</evidence>
<feature type="compositionally biased region" description="Low complexity" evidence="6">
    <location>
        <begin position="47"/>
        <end position="57"/>
    </location>
</feature>
<feature type="compositionally biased region" description="Polar residues" evidence="6">
    <location>
        <begin position="86"/>
        <end position="97"/>
    </location>
</feature>
<feature type="coiled-coil region" evidence="5">
    <location>
        <begin position="314"/>
        <end position="410"/>
    </location>
</feature>
<dbReference type="GO" id="GO:0016020">
    <property type="term" value="C:membrane"/>
    <property type="evidence" value="ECO:0007669"/>
    <property type="project" value="UniProtKB-SubCell"/>
</dbReference>
<evidence type="ECO:0000256" key="3">
    <source>
        <dbReference type="ARBA" id="ARBA00022989"/>
    </source>
</evidence>
<keyword evidence="9" id="KW-1185">Reference proteome</keyword>
<evidence type="ECO:0000256" key="6">
    <source>
        <dbReference type="SAM" id="MobiDB-lite"/>
    </source>
</evidence>
<feature type="region of interest" description="Disordered" evidence="6">
    <location>
        <begin position="1"/>
        <end position="227"/>
    </location>
</feature>
<evidence type="ECO:0000313" key="8">
    <source>
        <dbReference type="EMBL" id="PTX46265.1"/>
    </source>
</evidence>
<dbReference type="AlphaFoldDB" id="A0A2T6AR08"/>
<comment type="subcellular location">
    <subcellularLocation>
        <location evidence="1">Membrane</location>
    </subcellularLocation>
</comment>
<evidence type="ECO:0000256" key="2">
    <source>
        <dbReference type="ARBA" id="ARBA00022692"/>
    </source>
</evidence>
<dbReference type="EMBL" id="QBKN01000017">
    <property type="protein sequence ID" value="PTX46265.1"/>
    <property type="molecule type" value="Genomic_DNA"/>
</dbReference>
<keyword evidence="4 7" id="KW-0472">Membrane</keyword>
<name>A0A2T6AR08_9RHOB</name>
<sequence>MARSRKSKSSSGTGGQNGTGPEAEKATETPVPREENIFAEDDTPENDAPADAIGIGDDTTKSGATETPGDDSVPEASADVIPGEPDSTSTGEDTLSGENGDDTVTVENSNTLDAGRDLTPEGHPSDAHIGEDEDTAAPAAGGDHTTGSAAADPLTGGGGAPAFATGSGEGGAPGSTPLRQDTVSGGDDTAPADESPAFATGSGEGGASGTTPPRPTYGPSDRGERAREVVEHTVVERKGGFLPMLLGGVAAAAVGFFVAMSMPGLMAPPPNPLIGDMQGRLDSQSTRSDEIAGQVEDIRNIVGGIDTSALENALADLSSQTADLDERLTALERRPVEESVSPEAMAAYEREFEELRNSVSQQQEELNAALEEERSRIAAMADEARASESNAEAQAQLAESRAILAELTTNLREGAPYAEQLGALEENDVSVPEPLAAPAADGVAALGDLQDDFPPLARDALRQVRAEQGNTGVGDALQSLFNARSVTPRQGDDADAVLSRAEAALDAGNLDTALTELEALPESAAEVMSGWISRAETRRDALAAASALADELNQ</sequence>
<organism evidence="8 9">
    <name type="scientific">Allosediminivita pacifica</name>
    <dbReference type="NCBI Taxonomy" id="1267769"/>
    <lineage>
        <taxon>Bacteria</taxon>
        <taxon>Pseudomonadati</taxon>
        <taxon>Pseudomonadota</taxon>
        <taxon>Alphaproteobacteria</taxon>
        <taxon>Rhodobacterales</taxon>
        <taxon>Paracoccaceae</taxon>
        <taxon>Allosediminivita</taxon>
    </lineage>
</organism>
<evidence type="ECO:0000313" key="9">
    <source>
        <dbReference type="Proteomes" id="UP000244069"/>
    </source>
</evidence>
<proteinExistence type="predicted"/>
<evidence type="ECO:0000256" key="1">
    <source>
        <dbReference type="ARBA" id="ARBA00004370"/>
    </source>
</evidence>
<evidence type="ECO:0000256" key="4">
    <source>
        <dbReference type="ARBA" id="ARBA00023136"/>
    </source>
</evidence>
<protein>
    <submittedName>
        <fullName evidence="8">Inner membrane protein</fullName>
    </submittedName>
</protein>
<dbReference type="OrthoDB" id="7659420at2"/>
<gene>
    <name evidence="8" type="ORF">C8N44_11749</name>
</gene>
<keyword evidence="5" id="KW-0175">Coiled coil</keyword>
<accession>A0A2T6AR08</accession>
<keyword evidence="2 7" id="KW-0812">Transmembrane</keyword>
<evidence type="ECO:0000256" key="5">
    <source>
        <dbReference type="SAM" id="Coils"/>
    </source>
</evidence>
<feature type="compositionally biased region" description="Basic and acidic residues" evidence="6">
    <location>
        <begin position="22"/>
        <end position="36"/>
    </location>
</feature>
<reference evidence="8 9" key="1">
    <citation type="submission" date="2018-04" db="EMBL/GenBank/DDBJ databases">
        <title>Genomic Encyclopedia of Archaeal and Bacterial Type Strains, Phase II (KMG-II): from individual species to whole genera.</title>
        <authorList>
            <person name="Goeker M."/>
        </authorList>
    </citation>
    <scope>NUCLEOTIDE SEQUENCE [LARGE SCALE GENOMIC DNA]</scope>
    <source>
        <strain evidence="8 9">DSM 29329</strain>
    </source>
</reference>
<keyword evidence="3 7" id="KW-1133">Transmembrane helix</keyword>
<feature type="compositionally biased region" description="Basic and acidic residues" evidence="6">
    <location>
        <begin position="114"/>
        <end position="130"/>
    </location>
</feature>
<feature type="transmembrane region" description="Helical" evidence="7">
    <location>
        <begin position="241"/>
        <end position="262"/>
    </location>
</feature>
<comment type="caution">
    <text evidence="8">The sequence shown here is derived from an EMBL/GenBank/DDBJ whole genome shotgun (WGS) entry which is preliminary data.</text>
</comment>
<dbReference type="RefSeq" id="WP_107977368.1">
    <property type="nucleotide sequence ID" value="NZ_BMEZ01000018.1"/>
</dbReference>
<dbReference type="Pfam" id="PF09731">
    <property type="entry name" value="Mitofilin"/>
    <property type="match status" value="1"/>
</dbReference>
<dbReference type="InterPro" id="IPR019133">
    <property type="entry name" value="MIC60"/>
</dbReference>
<dbReference type="Proteomes" id="UP000244069">
    <property type="component" value="Unassembled WGS sequence"/>
</dbReference>